<comment type="caution">
    <text evidence="1">The sequence shown here is derived from an EMBL/GenBank/DDBJ whole genome shotgun (WGS) entry which is preliminary data.</text>
</comment>
<keyword evidence="2" id="KW-1185">Reference proteome</keyword>
<gene>
    <name evidence="1" type="ORF">CJD38_07065</name>
</gene>
<name>A0A2T5MIK8_9GAMM</name>
<accession>A0A2T5MIK8</accession>
<sequence>MSRNNRFSHSSDLLQFFDQLPDSAYVRQPVVQALFGISHATVWRWCNSGHLPKPIKPGPRVTAWNVGALRATQTALREPSPSAEKSAP</sequence>
<reference evidence="1 2" key="1">
    <citation type="submission" date="2018-04" db="EMBL/GenBank/DDBJ databases">
        <title>Novel species isolated from glacier.</title>
        <authorList>
            <person name="Liu Q."/>
            <person name="Xin Y.-H."/>
        </authorList>
    </citation>
    <scope>NUCLEOTIDE SEQUENCE [LARGE SCALE GENOMIC DNA]</scope>
    <source>
        <strain evidence="1 2">GT1R17</strain>
    </source>
</reference>
<dbReference type="EMBL" id="QANS01000002">
    <property type="protein sequence ID" value="PTU32402.1"/>
    <property type="molecule type" value="Genomic_DNA"/>
</dbReference>
<evidence type="ECO:0000313" key="1">
    <source>
        <dbReference type="EMBL" id="PTU32402.1"/>
    </source>
</evidence>
<proteinExistence type="predicted"/>
<dbReference type="Pfam" id="PF05930">
    <property type="entry name" value="Phage_AlpA"/>
    <property type="match status" value="1"/>
</dbReference>
<protein>
    <submittedName>
        <fullName evidence="1">Transcriptional regulator</fullName>
    </submittedName>
</protein>
<dbReference type="Proteomes" id="UP000244248">
    <property type="component" value="Unassembled WGS sequence"/>
</dbReference>
<evidence type="ECO:0000313" key="2">
    <source>
        <dbReference type="Proteomes" id="UP000244248"/>
    </source>
</evidence>
<dbReference type="InterPro" id="IPR010260">
    <property type="entry name" value="AlpA"/>
</dbReference>
<dbReference type="AlphaFoldDB" id="A0A2T5MIK8"/>
<dbReference type="OrthoDB" id="5298532at2"/>
<organism evidence="1 2">
    <name type="scientific">Stenotrophobium rhamnosiphilum</name>
    <dbReference type="NCBI Taxonomy" id="2029166"/>
    <lineage>
        <taxon>Bacteria</taxon>
        <taxon>Pseudomonadati</taxon>
        <taxon>Pseudomonadota</taxon>
        <taxon>Gammaproteobacteria</taxon>
        <taxon>Nevskiales</taxon>
        <taxon>Nevskiaceae</taxon>
        <taxon>Stenotrophobium</taxon>
    </lineage>
</organism>
<dbReference type="RefSeq" id="WP_107939596.1">
    <property type="nucleotide sequence ID" value="NZ_QANS01000002.1"/>
</dbReference>